<evidence type="ECO:0000259" key="10">
    <source>
        <dbReference type="PROSITE" id="PS50878"/>
    </source>
</evidence>
<dbReference type="Gene3D" id="3.10.10.10">
    <property type="entry name" value="HIV Type 1 Reverse Transcriptase, subunit A, domain 1"/>
    <property type="match status" value="1"/>
</dbReference>
<feature type="compositionally biased region" description="Polar residues" evidence="8">
    <location>
        <begin position="1513"/>
        <end position="1525"/>
    </location>
</feature>
<dbReference type="Proteomes" id="UP000198287">
    <property type="component" value="Unassembled WGS sequence"/>
</dbReference>
<feature type="region of interest" description="Disordered" evidence="8">
    <location>
        <begin position="1475"/>
        <end position="1530"/>
    </location>
</feature>
<dbReference type="InterPro" id="IPR000477">
    <property type="entry name" value="RT_dom"/>
</dbReference>
<feature type="region of interest" description="Disordered" evidence="8">
    <location>
        <begin position="104"/>
        <end position="212"/>
    </location>
</feature>
<dbReference type="GO" id="GO:0006310">
    <property type="term" value="P:DNA recombination"/>
    <property type="evidence" value="ECO:0007669"/>
    <property type="project" value="UniProtKB-KW"/>
</dbReference>
<dbReference type="Gene3D" id="1.10.150.130">
    <property type="match status" value="1"/>
</dbReference>
<evidence type="ECO:0000256" key="7">
    <source>
        <dbReference type="PROSITE-ProRule" id="PRU00042"/>
    </source>
</evidence>
<dbReference type="Pfam" id="PF00078">
    <property type="entry name" value="RVT_1"/>
    <property type="match status" value="1"/>
</dbReference>
<feature type="region of interest" description="Disordered" evidence="8">
    <location>
        <begin position="1"/>
        <end position="68"/>
    </location>
</feature>
<feature type="domain" description="Reverse transcriptase" evidence="10">
    <location>
        <begin position="502"/>
        <end position="684"/>
    </location>
</feature>
<evidence type="ECO:0000259" key="9">
    <source>
        <dbReference type="PROSITE" id="PS50157"/>
    </source>
</evidence>
<comment type="caution">
    <text evidence="11">The sequence shown here is derived from an EMBL/GenBank/DDBJ whole genome shotgun (WGS) entry which is preliminary data.</text>
</comment>
<feature type="compositionally biased region" description="Acidic residues" evidence="8">
    <location>
        <begin position="46"/>
        <end position="67"/>
    </location>
</feature>
<dbReference type="GO" id="GO:0071897">
    <property type="term" value="P:DNA biosynthetic process"/>
    <property type="evidence" value="ECO:0007669"/>
    <property type="project" value="UniProtKB-ARBA"/>
</dbReference>
<dbReference type="SUPFAM" id="SSF56349">
    <property type="entry name" value="DNA breaking-rejoining enzymes"/>
    <property type="match status" value="1"/>
</dbReference>
<dbReference type="PANTHER" id="PTHR33050">
    <property type="entry name" value="REVERSE TRANSCRIPTASE DOMAIN-CONTAINING PROTEIN"/>
    <property type="match status" value="1"/>
</dbReference>
<keyword evidence="1" id="KW-0479">Metal-binding</keyword>
<feature type="compositionally biased region" description="Pro residues" evidence="8">
    <location>
        <begin position="1480"/>
        <end position="1498"/>
    </location>
</feature>
<dbReference type="InterPro" id="IPR011010">
    <property type="entry name" value="DNA_brk_join_enz"/>
</dbReference>
<dbReference type="GO" id="GO:0008270">
    <property type="term" value="F:zinc ion binding"/>
    <property type="evidence" value="ECO:0007669"/>
    <property type="project" value="UniProtKB-KW"/>
</dbReference>
<feature type="compositionally biased region" description="Polar residues" evidence="8">
    <location>
        <begin position="163"/>
        <end position="176"/>
    </location>
</feature>
<dbReference type="PROSITE" id="PS00028">
    <property type="entry name" value="ZINC_FINGER_C2H2_1"/>
    <property type="match status" value="4"/>
</dbReference>
<dbReference type="SUPFAM" id="SSF56672">
    <property type="entry name" value="DNA/RNA polymerases"/>
    <property type="match status" value="1"/>
</dbReference>
<organism evidence="11 12">
    <name type="scientific">Folsomia candida</name>
    <name type="common">Springtail</name>
    <dbReference type="NCBI Taxonomy" id="158441"/>
    <lineage>
        <taxon>Eukaryota</taxon>
        <taxon>Metazoa</taxon>
        <taxon>Ecdysozoa</taxon>
        <taxon>Arthropoda</taxon>
        <taxon>Hexapoda</taxon>
        <taxon>Collembola</taxon>
        <taxon>Entomobryomorpha</taxon>
        <taxon>Isotomoidea</taxon>
        <taxon>Isotomidae</taxon>
        <taxon>Proisotominae</taxon>
        <taxon>Folsomia</taxon>
    </lineage>
</organism>
<dbReference type="CDD" id="cd03714">
    <property type="entry name" value="RT_DIRS1"/>
    <property type="match status" value="1"/>
</dbReference>
<dbReference type="InterPro" id="IPR043502">
    <property type="entry name" value="DNA/RNA_pol_sf"/>
</dbReference>
<dbReference type="InterPro" id="IPR043128">
    <property type="entry name" value="Rev_trsase/Diguanyl_cyclase"/>
</dbReference>
<dbReference type="Gene3D" id="3.30.70.270">
    <property type="match status" value="1"/>
</dbReference>
<dbReference type="Pfam" id="PF00096">
    <property type="entry name" value="zf-C2H2"/>
    <property type="match status" value="2"/>
</dbReference>
<feature type="compositionally biased region" description="Low complexity" evidence="8">
    <location>
        <begin position="177"/>
        <end position="195"/>
    </location>
</feature>
<sequence length="1674" mass="188524">MTSKKAVQSVPGPSHVTGNTSHRILADTTSTITSTISTEVISPTDPQEEEEFELYLSSDEDGDEVDAEKEKMSHHLTPWVALFREAKRFRPSFCQHAGAHFIASQKLQMPDSSDSSSARSSRHKDKKRSRRDRKLRRLQKQVDKLVRRERKGNGLPHHHPGSQVPSNGQSKVPSNGQPNISSNENQQNSSNDNCNILPAGSGSSKCDTYSNRGNGPDDDVLVLNALDSETAALLGDLPKPVAKMGPSLHPQITERWNAIAKSGLSKEERDKLLDKYPIPEGMIIAGAKINPELTSAIPDVVKIKDDSLRRIQDHIATASAAIGNVLGSILDDKMEITRHDLISKISDAGRYLLGTQYALSTYRRKQVAANIKDPTMTRVLNDSEVYPFLFGQQEVWSPPHGFFKLFTTAPELGVSNHQEEQSERSSSPSLTLQVSSHAGRLKQFYHEWLTLPSVGKKVLSIINGYKLPFKTIPNPTFLSNKEVSIQETNDIDTSIRELIQLGAIERCNNDPNQFVSPIFLVPKPDGSKRFIINLKHLNEYLQYSKFKMEDLRSAIRLMENDCYMTTIDLKNAYYLISVSRSDRKFLRFSWKGELYQFNCLCFGLSSAPRTFTKILRPVMRYLRISGIRNVIYLDDLLTIGNSYENCLLSTSTTIRILEKLGFIINYDKSKLIPSKSQRFLGFILNSSNMTVELPREKAMHTIHLCKRLLDKNTCTVQQLAEFTGTLVACFPAIRYGPLYTKLFESTKFLTLLQMGTDCKSQVILNKYIHEDVKWWLTSLTNPISPIRTDVINYEYITDASLSGWGAHCNGVTISGLWDGDDKKLSINYLELKAAWYGLRSFGKSWSNGTILLRIDNTTALSNINKMGSIQFPHFMKLTRLIWNFCESRNLWLVASYIRSKDNDIADFYSRVTQTDTEWSLSSKAFNKMTTKFGSPSIDLFATLQNAKCSIYVSWKPDPFAYNIDAFTLSWTDLNFYAFPPFSMILRVLRKIKTDQATGLVVVPHWECQPWFPLFKSMLFSPSFVPFTFTDGRSLVREALKSRGLEDSADTIINSLSNSTWKQYESSLRCWSKFTNQRQLSIFITSPEVVASFLTEMLKSVGYSSINTARSALSLLATNSEFENIGSNPVDATTVTEYLKTLWPHDQLYISALTEKCVTLLALCTAQRCQTLSKIKISEVKFGHNQIDIFVTDQVKTSGPGKFQPHLILPKFEDHEYWCIMTCVRDYISRTQEIRTGDELFVGLSKPHRPVGSQTIGRWIKNTLSNSGVDVTLFKAHSVRHASTSKALSNGTNIEEIRRSLWATPSSSIPSLSPYLVSGAWPDHYSGEPSVSVAIALILASTPSSPQSRTTSTRLRIPLVVDARLTSKLPKKDLIKGIVGSPEVPKMAATLRKVRRWLEIKRKLFVPNTTAISEESSRIGRFLKTLDNALDDVIYVLDDKRRRGFPIEKEAQRNKLGKPAAAAPTGTEIMLDLDEEGSTIPEPPVTPRPLSPPPPPVTPPRSASDQFANRKKSSPNPRQINASKSTCGRKMNPKTNRCHICQKAFPSPTTLTQHLNFTHLNREEKTVAKQSSRIECYFCEKRFSTESCYYYHLVTHTKEKAFRCDQCEKLFAHKNSLTLHQRRHSDNPTPFKCAECEKTFALKATLLIHIQAIHDKLQDVVKCPSAPRSSAAKGA</sequence>
<dbReference type="InterPro" id="IPR002104">
    <property type="entry name" value="Integrase_catalytic"/>
</dbReference>
<dbReference type="Pfam" id="PF00589">
    <property type="entry name" value="Phage_integrase"/>
    <property type="match status" value="1"/>
</dbReference>
<dbReference type="FunFam" id="3.30.160.60:FF:000100">
    <property type="entry name" value="Zinc finger 45-like"/>
    <property type="match status" value="1"/>
</dbReference>
<dbReference type="GO" id="GO:0015074">
    <property type="term" value="P:DNA integration"/>
    <property type="evidence" value="ECO:0007669"/>
    <property type="project" value="InterPro"/>
</dbReference>
<evidence type="ECO:0000256" key="5">
    <source>
        <dbReference type="ARBA" id="ARBA00023125"/>
    </source>
</evidence>
<evidence type="ECO:0000256" key="4">
    <source>
        <dbReference type="ARBA" id="ARBA00022833"/>
    </source>
</evidence>
<dbReference type="OrthoDB" id="2897838at2759"/>
<keyword evidence="5" id="KW-0238">DNA-binding</keyword>
<feature type="domain" description="C2H2-type" evidence="9">
    <location>
        <begin position="1601"/>
        <end position="1628"/>
    </location>
</feature>
<dbReference type="GO" id="GO:0003677">
    <property type="term" value="F:DNA binding"/>
    <property type="evidence" value="ECO:0007669"/>
    <property type="project" value="UniProtKB-KW"/>
</dbReference>
<evidence type="ECO:0000256" key="2">
    <source>
        <dbReference type="ARBA" id="ARBA00022737"/>
    </source>
</evidence>
<keyword evidence="2" id="KW-0677">Repeat</keyword>
<dbReference type="PANTHER" id="PTHR33050:SF7">
    <property type="entry name" value="RIBONUCLEASE H"/>
    <property type="match status" value="1"/>
</dbReference>
<keyword evidence="3 7" id="KW-0863">Zinc-finger</keyword>
<dbReference type="PROSITE" id="PS50157">
    <property type="entry name" value="ZINC_FINGER_C2H2_2"/>
    <property type="match status" value="4"/>
</dbReference>
<dbReference type="InterPro" id="IPR036236">
    <property type="entry name" value="Znf_C2H2_sf"/>
</dbReference>
<accession>A0A226D2U7</accession>
<keyword evidence="6" id="KW-0233">DNA recombination</keyword>
<evidence type="ECO:0000256" key="6">
    <source>
        <dbReference type="ARBA" id="ARBA00023172"/>
    </source>
</evidence>
<dbReference type="InterPro" id="IPR013762">
    <property type="entry name" value="Integrase-like_cat_sf"/>
</dbReference>
<evidence type="ECO:0000256" key="8">
    <source>
        <dbReference type="SAM" id="MobiDB-lite"/>
    </source>
</evidence>
<dbReference type="EMBL" id="LNIX01000040">
    <property type="protein sequence ID" value="OXA39204.1"/>
    <property type="molecule type" value="Genomic_DNA"/>
</dbReference>
<dbReference type="Gene3D" id="1.10.443.10">
    <property type="entry name" value="Intergrase catalytic core"/>
    <property type="match status" value="1"/>
</dbReference>
<gene>
    <name evidence="11" type="ORF">Fcan01_26059</name>
</gene>
<evidence type="ECO:0000313" key="11">
    <source>
        <dbReference type="EMBL" id="OXA39204.1"/>
    </source>
</evidence>
<reference evidence="11 12" key="1">
    <citation type="submission" date="2015-12" db="EMBL/GenBank/DDBJ databases">
        <title>The genome of Folsomia candida.</title>
        <authorList>
            <person name="Faddeeva A."/>
            <person name="Derks M.F."/>
            <person name="Anvar Y."/>
            <person name="Smit S."/>
            <person name="Van Straalen N."/>
            <person name="Roelofs D."/>
        </authorList>
    </citation>
    <scope>NUCLEOTIDE SEQUENCE [LARGE SCALE GENOMIC DNA]</scope>
    <source>
        <strain evidence="11 12">VU population</strain>
        <tissue evidence="11">Whole body</tissue>
    </source>
</reference>
<feature type="domain" description="C2H2-type" evidence="9">
    <location>
        <begin position="1535"/>
        <end position="1563"/>
    </location>
</feature>
<name>A0A226D2U7_FOLCA</name>
<dbReference type="Gene3D" id="3.30.160.60">
    <property type="entry name" value="Classic Zinc Finger"/>
    <property type="match status" value="3"/>
</dbReference>
<dbReference type="CDD" id="cd09275">
    <property type="entry name" value="RNase_HI_RT_DIRS1"/>
    <property type="match status" value="1"/>
</dbReference>
<protein>
    <submittedName>
        <fullName evidence="11">Retrovirus-related Pol polyprotein from transposon opus</fullName>
    </submittedName>
</protein>
<feature type="domain" description="C2H2-type" evidence="9">
    <location>
        <begin position="1630"/>
        <end position="1658"/>
    </location>
</feature>
<dbReference type="InterPro" id="IPR010998">
    <property type="entry name" value="Integrase_recombinase_N"/>
</dbReference>
<dbReference type="PROSITE" id="PS50878">
    <property type="entry name" value="RT_POL"/>
    <property type="match status" value="1"/>
</dbReference>
<dbReference type="InterPro" id="IPR013087">
    <property type="entry name" value="Znf_C2H2_type"/>
</dbReference>
<feature type="compositionally biased region" description="Basic residues" evidence="8">
    <location>
        <begin position="120"/>
        <end position="139"/>
    </location>
</feature>
<evidence type="ECO:0000256" key="1">
    <source>
        <dbReference type="ARBA" id="ARBA00022723"/>
    </source>
</evidence>
<dbReference type="SUPFAM" id="SSF57667">
    <property type="entry name" value="beta-beta-alpha zinc fingers"/>
    <property type="match status" value="1"/>
</dbReference>
<dbReference type="SMART" id="SM00355">
    <property type="entry name" value="ZnF_C2H2"/>
    <property type="match status" value="4"/>
</dbReference>
<feature type="compositionally biased region" description="Polar residues" evidence="8">
    <location>
        <begin position="201"/>
        <end position="212"/>
    </location>
</feature>
<evidence type="ECO:0000313" key="12">
    <source>
        <dbReference type="Proteomes" id="UP000198287"/>
    </source>
</evidence>
<feature type="compositionally biased region" description="Low complexity" evidence="8">
    <location>
        <begin position="28"/>
        <end position="38"/>
    </location>
</feature>
<proteinExistence type="predicted"/>
<keyword evidence="4" id="KW-0862">Zinc</keyword>
<feature type="domain" description="C2H2-type" evidence="9">
    <location>
        <begin position="1573"/>
        <end position="1600"/>
    </location>
</feature>
<dbReference type="InterPro" id="IPR052055">
    <property type="entry name" value="Hepadnavirus_pol/RT"/>
</dbReference>
<evidence type="ECO:0000256" key="3">
    <source>
        <dbReference type="ARBA" id="ARBA00022771"/>
    </source>
</evidence>
<keyword evidence="12" id="KW-1185">Reference proteome</keyword>